<dbReference type="EMBL" id="UYSL01028076">
    <property type="protein sequence ID" value="VDL87293.1"/>
    <property type="molecule type" value="Genomic_DNA"/>
</dbReference>
<organism evidence="5">
    <name type="scientific">Nippostrongylus brasiliensis</name>
    <name type="common">Rat hookworm</name>
    <dbReference type="NCBI Taxonomy" id="27835"/>
    <lineage>
        <taxon>Eukaryota</taxon>
        <taxon>Metazoa</taxon>
        <taxon>Ecdysozoa</taxon>
        <taxon>Nematoda</taxon>
        <taxon>Chromadorea</taxon>
        <taxon>Rhabditida</taxon>
        <taxon>Rhabditina</taxon>
        <taxon>Rhabditomorpha</taxon>
        <taxon>Strongyloidea</taxon>
        <taxon>Heligmosomidae</taxon>
        <taxon>Nippostrongylus</taxon>
    </lineage>
</organism>
<dbReference type="Proteomes" id="UP000271162">
    <property type="component" value="Unassembled WGS sequence"/>
</dbReference>
<name>A0A0N4YYX0_NIPBR</name>
<evidence type="ECO:0000259" key="1">
    <source>
        <dbReference type="PROSITE" id="PS50404"/>
    </source>
</evidence>
<dbReference type="STRING" id="27835.A0A0N4YYX0"/>
<feature type="domain" description="GST C-terminal" evidence="2">
    <location>
        <begin position="1"/>
        <end position="125"/>
    </location>
</feature>
<dbReference type="SUPFAM" id="SSF47616">
    <property type="entry name" value="GST C-terminal domain-like"/>
    <property type="match status" value="1"/>
</dbReference>
<protein>
    <submittedName>
        <fullName evidence="5">Glutathione transferase</fullName>
    </submittedName>
</protein>
<keyword evidence="4" id="KW-1185">Reference proteome</keyword>
<dbReference type="SUPFAM" id="SSF52833">
    <property type="entry name" value="Thioredoxin-like"/>
    <property type="match status" value="1"/>
</dbReference>
<dbReference type="InterPro" id="IPR004045">
    <property type="entry name" value="Glutathione_S-Trfase_N"/>
</dbReference>
<dbReference type="CDD" id="cd03192">
    <property type="entry name" value="GST_C_Sigma_like"/>
    <property type="match status" value="1"/>
</dbReference>
<evidence type="ECO:0000313" key="4">
    <source>
        <dbReference type="Proteomes" id="UP000271162"/>
    </source>
</evidence>
<evidence type="ECO:0000313" key="5">
    <source>
        <dbReference type="WBParaSite" id="NBR_0002244201-mRNA-1"/>
    </source>
</evidence>
<dbReference type="InterPro" id="IPR036249">
    <property type="entry name" value="Thioredoxin-like_sf"/>
</dbReference>
<dbReference type="PANTHER" id="PTHR11571:SF150">
    <property type="entry name" value="GLUTATHIONE S-TRANSFERASE"/>
    <property type="match status" value="1"/>
</dbReference>
<dbReference type="Pfam" id="PF14497">
    <property type="entry name" value="GST_C_3"/>
    <property type="match status" value="1"/>
</dbReference>
<dbReference type="WBParaSite" id="NBR_0002244201-mRNA-1">
    <property type="protein sequence ID" value="NBR_0002244201-mRNA-1"/>
    <property type="gene ID" value="NBR_0002244201"/>
</dbReference>
<accession>A0A0N4YYX0</accession>
<dbReference type="InterPro" id="IPR004046">
    <property type="entry name" value="GST_C"/>
</dbReference>
<gene>
    <name evidence="3" type="ORF">NBR_LOCUS22443</name>
</gene>
<dbReference type="InterPro" id="IPR010987">
    <property type="entry name" value="Glutathione-S-Trfase_C-like"/>
</dbReference>
<dbReference type="PROSITE" id="PS50405">
    <property type="entry name" value="GST_CTER"/>
    <property type="match status" value="1"/>
</dbReference>
<sequence length="132" mass="15072">MPFGQMPVLEVDGKQLSQSRAIARYLARQFGMLREALERDVLRPGAQKFFTYMTNFLKNNKSGFLVGDSLTWADLYLANFADLLSKAPTLYDGFPEVNYFLRNFKHHWPISGTGPGYAALPAKQIQYISRKM</sequence>
<dbReference type="PROSITE" id="PS50404">
    <property type="entry name" value="GST_NTER"/>
    <property type="match status" value="1"/>
</dbReference>
<reference evidence="5" key="1">
    <citation type="submission" date="2017-02" db="UniProtKB">
        <authorList>
            <consortium name="WormBaseParasite"/>
        </authorList>
    </citation>
    <scope>IDENTIFICATION</scope>
</reference>
<dbReference type="AlphaFoldDB" id="A0A0N4YYX0"/>
<dbReference type="Gene3D" id="1.20.1050.10">
    <property type="match status" value="1"/>
</dbReference>
<dbReference type="GO" id="GO:0004364">
    <property type="term" value="F:glutathione transferase activity"/>
    <property type="evidence" value="ECO:0007669"/>
    <property type="project" value="TreeGrafter"/>
</dbReference>
<dbReference type="GO" id="GO:0006749">
    <property type="term" value="P:glutathione metabolic process"/>
    <property type="evidence" value="ECO:0007669"/>
    <property type="project" value="TreeGrafter"/>
</dbReference>
<evidence type="ECO:0000313" key="3">
    <source>
        <dbReference type="EMBL" id="VDL87293.1"/>
    </source>
</evidence>
<dbReference type="InterPro" id="IPR036282">
    <property type="entry name" value="Glutathione-S-Trfase_C_sf"/>
</dbReference>
<dbReference type="PANTHER" id="PTHR11571">
    <property type="entry name" value="GLUTATHIONE S-TRANSFERASE"/>
    <property type="match status" value="1"/>
</dbReference>
<dbReference type="Pfam" id="PF02798">
    <property type="entry name" value="GST_N"/>
    <property type="match status" value="1"/>
</dbReference>
<proteinExistence type="predicted"/>
<feature type="domain" description="GST N-terminal" evidence="1">
    <location>
        <begin position="1"/>
        <end position="34"/>
    </location>
</feature>
<dbReference type="Gene3D" id="3.40.30.10">
    <property type="entry name" value="Glutaredoxin"/>
    <property type="match status" value="1"/>
</dbReference>
<reference evidence="3 4" key="2">
    <citation type="submission" date="2018-11" db="EMBL/GenBank/DDBJ databases">
        <authorList>
            <consortium name="Pathogen Informatics"/>
        </authorList>
    </citation>
    <scope>NUCLEOTIDE SEQUENCE [LARGE SCALE GENOMIC DNA]</scope>
</reference>
<dbReference type="InterPro" id="IPR050213">
    <property type="entry name" value="GST_superfamily"/>
</dbReference>
<evidence type="ECO:0000259" key="2">
    <source>
        <dbReference type="PROSITE" id="PS50405"/>
    </source>
</evidence>